<evidence type="ECO:0000313" key="11">
    <source>
        <dbReference type="RefSeq" id="XP_013792917.2"/>
    </source>
</evidence>
<accession>A0ABM1C278</accession>
<dbReference type="Gene3D" id="3.40.50.300">
    <property type="entry name" value="P-loop containing nucleotide triphosphate hydrolases"/>
    <property type="match status" value="1"/>
</dbReference>
<dbReference type="InterPro" id="IPR003395">
    <property type="entry name" value="RecF/RecN/SMC_N"/>
</dbReference>
<keyword evidence="3" id="KW-0158">Chromosome</keyword>
<evidence type="ECO:0000256" key="3">
    <source>
        <dbReference type="ARBA" id="ARBA00022454"/>
    </source>
</evidence>
<dbReference type="SUPFAM" id="SSF52540">
    <property type="entry name" value="P-loop containing nucleoside triphosphate hydrolases"/>
    <property type="match status" value="1"/>
</dbReference>
<dbReference type="InterPro" id="IPR027417">
    <property type="entry name" value="P-loop_NTPase"/>
</dbReference>
<evidence type="ECO:0000256" key="5">
    <source>
        <dbReference type="ARBA" id="ARBA00022776"/>
    </source>
</evidence>
<keyword evidence="4" id="KW-0132">Cell division</keyword>
<reference evidence="11" key="1">
    <citation type="submission" date="2025-08" db="UniProtKB">
        <authorList>
            <consortium name="RefSeq"/>
        </authorList>
    </citation>
    <scope>IDENTIFICATION</scope>
    <source>
        <tissue evidence="11">Muscle</tissue>
    </source>
</reference>
<proteinExistence type="predicted"/>
<evidence type="ECO:0000256" key="6">
    <source>
        <dbReference type="ARBA" id="ARBA00023242"/>
    </source>
</evidence>
<dbReference type="PANTHER" id="PTHR18937">
    <property type="entry name" value="STRUCTURAL MAINTENANCE OF CHROMOSOMES SMC FAMILY MEMBER"/>
    <property type="match status" value="1"/>
</dbReference>
<dbReference type="Pfam" id="PF02463">
    <property type="entry name" value="SMC_N"/>
    <property type="match status" value="1"/>
</dbReference>
<name>A0ABM1C278_LIMPO</name>
<dbReference type="Proteomes" id="UP000694941">
    <property type="component" value="Unplaced"/>
</dbReference>
<keyword evidence="5" id="KW-0498">Mitosis</keyword>
<keyword evidence="6" id="KW-0539">Nucleus</keyword>
<evidence type="ECO:0000256" key="8">
    <source>
        <dbReference type="SAM" id="Coils"/>
    </source>
</evidence>
<protein>
    <submittedName>
        <fullName evidence="11">Structural maintenance of chromosomes protein 1A-like</fullName>
    </submittedName>
</protein>
<dbReference type="GeneID" id="106476843"/>
<feature type="domain" description="RecF/RecN/SMC N-terminal" evidence="9">
    <location>
        <begin position="3"/>
        <end position="129"/>
    </location>
</feature>
<evidence type="ECO:0000256" key="1">
    <source>
        <dbReference type="ARBA" id="ARBA00004123"/>
    </source>
</evidence>
<keyword evidence="10" id="KW-1185">Reference proteome</keyword>
<comment type="subcellular location">
    <subcellularLocation>
        <location evidence="2">Chromosome</location>
    </subcellularLocation>
    <subcellularLocation>
        <location evidence="1">Nucleus</location>
    </subcellularLocation>
</comment>
<evidence type="ECO:0000256" key="7">
    <source>
        <dbReference type="ARBA" id="ARBA00023306"/>
    </source>
</evidence>
<dbReference type="InterPro" id="IPR028468">
    <property type="entry name" value="Smc1_ABC"/>
</dbReference>
<evidence type="ECO:0000256" key="4">
    <source>
        <dbReference type="ARBA" id="ARBA00022618"/>
    </source>
</evidence>
<dbReference type="RefSeq" id="XP_013792917.2">
    <property type="nucleotide sequence ID" value="XM_013937463.2"/>
</dbReference>
<feature type="coiled-coil region" evidence="8">
    <location>
        <begin position="161"/>
        <end position="283"/>
    </location>
</feature>
<keyword evidence="8" id="KW-0175">Coiled coil</keyword>
<keyword evidence="7" id="KW-0131">Cell cycle</keyword>
<gene>
    <name evidence="11" type="primary">LOC106476843</name>
</gene>
<dbReference type="PANTHER" id="PTHR18937:SF12">
    <property type="entry name" value="STRUCTURAL MAINTENANCE OF CHROMOSOMES PROTEIN"/>
    <property type="match status" value="1"/>
</dbReference>
<evidence type="ECO:0000313" key="10">
    <source>
        <dbReference type="Proteomes" id="UP000694941"/>
    </source>
</evidence>
<evidence type="ECO:0000256" key="2">
    <source>
        <dbReference type="ARBA" id="ARBA00004286"/>
    </source>
</evidence>
<evidence type="ECO:0000259" key="9">
    <source>
        <dbReference type="Pfam" id="PF02463"/>
    </source>
</evidence>
<organism evidence="10 11">
    <name type="scientific">Limulus polyphemus</name>
    <name type="common">Atlantic horseshoe crab</name>
    <dbReference type="NCBI Taxonomy" id="6850"/>
    <lineage>
        <taxon>Eukaryota</taxon>
        <taxon>Metazoa</taxon>
        <taxon>Ecdysozoa</taxon>
        <taxon>Arthropoda</taxon>
        <taxon>Chelicerata</taxon>
        <taxon>Merostomata</taxon>
        <taxon>Xiphosura</taxon>
        <taxon>Limulidae</taxon>
        <taxon>Limulus</taxon>
    </lineage>
</organism>
<dbReference type="CDD" id="cd03275">
    <property type="entry name" value="ABC_SMC1_euk"/>
    <property type="match status" value="1"/>
</dbReference>
<sequence length="289" mass="33269">MGFLKYIEVHNFKSYKGKQKIGTLKPFTAIIGPNGSGKSNFMDAISFVLGEKTSCLRVKKLGDLIHGAPIGAPVSSRASVTAVYCENDGTEISFTRLVTGSSSEYRIDNKVVSHQDYASRLELLGINVKAKNFLVFQGAVESIAMKSPKERTGLFEEISRSSEHKEEYERLRTEMMKAEEDTQFTYQKKKGIAAEKKEARMEKEEAEKYQRLKEDLLVKKLQYQLYKLYHNEQDIEQVREELVQKNKELERVSRKREKVEEEIKEKKKENGKITRELAKIEQQIREAVS</sequence>